<feature type="non-terminal residue" evidence="1">
    <location>
        <position position="101"/>
    </location>
</feature>
<accession>A0A8S2ZD53</accession>
<proteinExistence type="predicted"/>
<name>A0A8S2ZD53_9BILA</name>
<evidence type="ECO:0000313" key="2">
    <source>
        <dbReference type="Proteomes" id="UP000681722"/>
    </source>
</evidence>
<dbReference type="EMBL" id="CAJOBC010133822">
    <property type="protein sequence ID" value="CAF4621810.1"/>
    <property type="molecule type" value="Genomic_DNA"/>
</dbReference>
<feature type="non-terminal residue" evidence="1">
    <location>
        <position position="1"/>
    </location>
</feature>
<gene>
    <name evidence="1" type="ORF">SRO942_LOCUS49563</name>
</gene>
<comment type="caution">
    <text evidence="1">The sequence shown here is derived from an EMBL/GenBank/DDBJ whole genome shotgun (WGS) entry which is preliminary data.</text>
</comment>
<dbReference type="Proteomes" id="UP000681722">
    <property type="component" value="Unassembled WGS sequence"/>
</dbReference>
<evidence type="ECO:0000313" key="1">
    <source>
        <dbReference type="EMBL" id="CAF4621810.1"/>
    </source>
</evidence>
<reference evidence="1" key="1">
    <citation type="submission" date="2021-02" db="EMBL/GenBank/DDBJ databases">
        <authorList>
            <person name="Nowell W R."/>
        </authorList>
    </citation>
    <scope>NUCLEOTIDE SEQUENCE</scope>
</reference>
<sequence>DGKDALRDLFGFYFSLDRTLAIYEYRVLGKRPNALPLICRGQYCHLSGYNQGQPYTLFDLYNDAEIKFETRSITSLPENIRSKPIIKFNIISIDELDKETL</sequence>
<organism evidence="1 2">
    <name type="scientific">Didymodactylos carnosus</name>
    <dbReference type="NCBI Taxonomy" id="1234261"/>
    <lineage>
        <taxon>Eukaryota</taxon>
        <taxon>Metazoa</taxon>
        <taxon>Spiralia</taxon>
        <taxon>Gnathifera</taxon>
        <taxon>Rotifera</taxon>
        <taxon>Eurotatoria</taxon>
        <taxon>Bdelloidea</taxon>
        <taxon>Philodinida</taxon>
        <taxon>Philodinidae</taxon>
        <taxon>Didymodactylos</taxon>
    </lineage>
</organism>
<protein>
    <submittedName>
        <fullName evidence="1">Uncharacterized protein</fullName>
    </submittedName>
</protein>
<dbReference type="OrthoDB" id="6280085at2759"/>
<dbReference type="AlphaFoldDB" id="A0A8S2ZD53"/>